<keyword evidence="2" id="KW-0812">Transmembrane</keyword>
<feature type="compositionally biased region" description="Polar residues" evidence="1">
    <location>
        <begin position="157"/>
        <end position="171"/>
    </location>
</feature>
<feature type="region of interest" description="Disordered" evidence="1">
    <location>
        <begin position="153"/>
        <end position="201"/>
    </location>
</feature>
<feature type="compositionally biased region" description="Low complexity" evidence="1">
    <location>
        <begin position="844"/>
        <end position="854"/>
    </location>
</feature>
<feature type="transmembrane region" description="Helical" evidence="2">
    <location>
        <begin position="46"/>
        <end position="70"/>
    </location>
</feature>
<feature type="compositionally biased region" description="Basic and acidic residues" evidence="1">
    <location>
        <begin position="173"/>
        <end position="188"/>
    </location>
</feature>
<dbReference type="EMBL" id="PJQD01000116">
    <property type="protein sequence ID" value="POY70473.1"/>
    <property type="molecule type" value="Genomic_DNA"/>
</dbReference>
<feature type="domain" description="MHYT" evidence="3">
    <location>
        <begin position="63"/>
        <end position="119"/>
    </location>
</feature>
<dbReference type="PANTHER" id="PTHR35152">
    <property type="entry name" value="DOMAIN SIGNALLING PROTEIN, PUTATIVE (AFU_ORTHOLOGUE AFUA_5G11310)-RELATED"/>
    <property type="match status" value="1"/>
</dbReference>
<dbReference type="STRING" id="741276.A0A2S5B117"/>
<dbReference type="PANTHER" id="PTHR35152:SF1">
    <property type="entry name" value="DOMAIN SIGNALLING PROTEIN, PUTATIVE (AFU_ORTHOLOGUE AFUA_5G11310)-RELATED"/>
    <property type="match status" value="1"/>
</dbReference>
<feature type="compositionally biased region" description="Polar residues" evidence="1">
    <location>
        <begin position="823"/>
        <end position="835"/>
    </location>
</feature>
<dbReference type="Pfam" id="PF03707">
    <property type="entry name" value="MHYT"/>
    <property type="match status" value="2"/>
</dbReference>
<evidence type="ECO:0000256" key="1">
    <source>
        <dbReference type="SAM" id="MobiDB-lite"/>
    </source>
</evidence>
<feature type="region of interest" description="Disordered" evidence="1">
    <location>
        <begin position="469"/>
        <end position="488"/>
    </location>
</feature>
<comment type="caution">
    <text evidence="4">The sequence shown here is derived from an EMBL/GenBank/DDBJ whole genome shotgun (WGS) entry which is preliminary data.</text>
</comment>
<evidence type="ECO:0000259" key="3">
    <source>
        <dbReference type="Pfam" id="PF03707"/>
    </source>
</evidence>
<reference evidence="4 5" key="1">
    <citation type="journal article" date="2018" name="Front. Microbiol.">
        <title>Prospects for Fungal Bioremediation of Acidic Radioactive Waste Sites: Characterization and Genome Sequence of Rhodotorula taiwanensis MD1149.</title>
        <authorList>
            <person name="Tkavc R."/>
            <person name="Matrosova V.Y."/>
            <person name="Grichenko O.E."/>
            <person name="Gostincar C."/>
            <person name="Volpe R.P."/>
            <person name="Klimenkova P."/>
            <person name="Gaidamakova E.K."/>
            <person name="Zhou C.E."/>
            <person name="Stewart B.J."/>
            <person name="Lyman M.G."/>
            <person name="Malfatti S.A."/>
            <person name="Rubinfeld B."/>
            <person name="Courtot M."/>
            <person name="Singh J."/>
            <person name="Dalgard C.L."/>
            <person name="Hamilton T."/>
            <person name="Frey K.G."/>
            <person name="Gunde-Cimerman N."/>
            <person name="Dugan L."/>
            <person name="Daly M.J."/>
        </authorList>
    </citation>
    <scope>NUCLEOTIDE SEQUENCE [LARGE SCALE GENOMIC DNA]</scope>
    <source>
        <strain evidence="4 5">MD1149</strain>
    </source>
</reference>
<accession>A0A2S5B117</accession>
<keyword evidence="5" id="KW-1185">Reference proteome</keyword>
<feature type="domain" description="MHYT" evidence="3">
    <location>
        <begin position="224"/>
        <end position="273"/>
    </location>
</feature>
<sequence>MAATGELVELVPRYTGIYIFLSYLVSFIGSWTTIEMLLKRTGMTGVWNIALLLGAGIAFGSTATFGMHFVGNQSVTLRFAPPWEGTGVPLSYNAGFTILSLVVSCVSMVLAFSFIGLRLRQPAWRTRGEDLETPLGEPEVAYDLDTKADLDSPVTEARSQQIQRAPTSSPPRSADEAARRKDKNRAADRDDDEEDDERDEFGVGAAKVSRAGVLKIVVAGVVCGGGIAAMHYIGQVSIDSVAKVTNDWYTVFLSVIIAMICVTVGLYILFVVFRPKLQHSWIKRILVAAILAVGVTLMHFVALLGTHYWVRPNADLRTGSDSTTKKIIIAIICCVAPICCICLLVFAYIGQQRALRLRAARHRVILSSAIFDHHGLMLVDPETGLLPFTRIYPTPIADETEEKLNWRSLLRFDDRLRLDAAKLRLQRSDPAFVAFLRLSWKWRLPKGDSGEDTATPTYRGSIAFSDFASHPSQAADRGRSKKVTPIHDLTDPESSGLVRSLASFQLAGEEIAEAVTGTGDPKVLGVLYDSILKIGHYEVSSKSSGDKFVVSQGQMLLLTRRLRTVAEREALLARGFVFAEPGAVARVTANAYAVPEERVFEYFRDAYHFARNGLTKRYERGRLYGGLLMLQALPGEGLQILADERQHHALPMIELATLVDPRLDIDQLDAGRLPYTTLEEVVEGVDEIALNTLLDLSNRPTSSLRHAAQLRNLLVDVVRPHLEQLLGQDVLDFVLPRLEVAPTIVPLTSRPGPTYSADGVAKDSYCVCLKIIVPSSVKLPSAKLAWLPFPLFQAQNDCVTRASGAGTIARRGTRAAFGGVSDDLNSSDPTANSAASDFLGDRQGSAGDASSDGGLPFPTSTAAPFVSRSVAPARRPSPVAGGTAGSARSGAPDATRPPSRDTSDRGDDLLDSLEDQVGSSSAARPTSSAGPSSTYAGVPPFSSDWIVDLVRVTASRPGQNRWDYQQSSYRRS</sequence>
<feature type="transmembrane region" description="Helical" evidence="2">
    <location>
        <begin position="327"/>
        <end position="349"/>
    </location>
</feature>
<feature type="compositionally biased region" description="Polar residues" evidence="1">
    <location>
        <begin position="917"/>
        <end position="935"/>
    </location>
</feature>
<feature type="compositionally biased region" description="Acidic residues" evidence="1">
    <location>
        <begin position="189"/>
        <end position="199"/>
    </location>
</feature>
<feature type="transmembrane region" description="Helical" evidence="2">
    <location>
        <begin position="15"/>
        <end position="34"/>
    </location>
</feature>
<dbReference type="InterPro" id="IPR005330">
    <property type="entry name" value="MHYT_dom"/>
</dbReference>
<name>A0A2S5B117_9BASI</name>
<dbReference type="OrthoDB" id="264015at2759"/>
<keyword evidence="2" id="KW-1133">Transmembrane helix</keyword>
<evidence type="ECO:0000313" key="5">
    <source>
        <dbReference type="Proteomes" id="UP000237144"/>
    </source>
</evidence>
<feature type="transmembrane region" description="Helical" evidence="2">
    <location>
        <begin position="90"/>
        <end position="117"/>
    </location>
</feature>
<proteinExistence type="predicted"/>
<gene>
    <name evidence="4" type="ORF">BMF94_6541</name>
</gene>
<feature type="compositionally biased region" description="Basic and acidic residues" evidence="1">
    <location>
        <begin position="898"/>
        <end position="908"/>
    </location>
</feature>
<organism evidence="4 5">
    <name type="scientific">Rhodotorula taiwanensis</name>
    <dbReference type="NCBI Taxonomy" id="741276"/>
    <lineage>
        <taxon>Eukaryota</taxon>
        <taxon>Fungi</taxon>
        <taxon>Dikarya</taxon>
        <taxon>Basidiomycota</taxon>
        <taxon>Pucciniomycotina</taxon>
        <taxon>Microbotryomycetes</taxon>
        <taxon>Sporidiobolales</taxon>
        <taxon>Sporidiobolaceae</taxon>
        <taxon>Rhodotorula</taxon>
    </lineage>
</organism>
<dbReference type="AlphaFoldDB" id="A0A2S5B117"/>
<evidence type="ECO:0000256" key="2">
    <source>
        <dbReference type="SAM" id="Phobius"/>
    </source>
</evidence>
<feature type="region of interest" description="Disordered" evidence="1">
    <location>
        <begin position="818"/>
        <end position="941"/>
    </location>
</feature>
<keyword evidence="2" id="KW-0472">Membrane</keyword>
<feature type="transmembrane region" description="Helical" evidence="2">
    <location>
        <begin position="213"/>
        <end position="233"/>
    </location>
</feature>
<dbReference type="Proteomes" id="UP000237144">
    <property type="component" value="Unassembled WGS sequence"/>
</dbReference>
<protein>
    <recommendedName>
        <fullName evidence="3">MHYT domain-containing protein</fullName>
    </recommendedName>
</protein>
<evidence type="ECO:0000313" key="4">
    <source>
        <dbReference type="EMBL" id="POY70473.1"/>
    </source>
</evidence>
<feature type="transmembrane region" description="Helical" evidence="2">
    <location>
        <begin position="248"/>
        <end position="273"/>
    </location>
</feature>
<feature type="transmembrane region" description="Helical" evidence="2">
    <location>
        <begin position="285"/>
        <end position="307"/>
    </location>
</feature>